<gene>
    <name evidence="2" type="ORF">NDU88_011171</name>
</gene>
<name>A0AAV7QZB1_PLEWA</name>
<accession>A0AAV7QZB1</accession>
<evidence type="ECO:0000256" key="1">
    <source>
        <dbReference type="SAM" id="MobiDB-lite"/>
    </source>
</evidence>
<keyword evidence="3" id="KW-1185">Reference proteome</keyword>
<evidence type="ECO:0000313" key="3">
    <source>
        <dbReference type="Proteomes" id="UP001066276"/>
    </source>
</evidence>
<proteinExistence type="predicted"/>
<protein>
    <submittedName>
        <fullName evidence="2">Uncharacterized protein</fullName>
    </submittedName>
</protein>
<comment type="caution">
    <text evidence="2">The sequence shown here is derived from an EMBL/GenBank/DDBJ whole genome shotgun (WGS) entry which is preliminary data.</text>
</comment>
<dbReference type="EMBL" id="JANPWB010000010">
    <property type="protein sequence ID" value="KAJ1144877.1"/>
    <property type="molecule type" value="Genomic_DNA"/>
</dbReference>
<sequence length="165" mass="18346">MPGKGTRLQAMRPISADIGCLVAEVQHATALRRHPQAHKEGCSRTPPHRPSKRRTGITGTRYKHQGSPTQTRTIRSREGAKPSKITRGCDQPDPTLVANLLCWQGRGSPAAASRDISLHAVFRYLDSRENLLSPFIQISYVTDHTITLHHCREIKVIPLPVQKHG</sequence>
<dbReference type="AlphaFoldDB" id="A0AAV7QZB1"/>
<reference evidence="2" key="1">
    <citation type="journal article" date="2022" name="bioRxiv">
        <title>Sequencing and chromosome-scale assembly of the giantPleurodeles waltlgenome.</title>
        <authorList>
            <person name="Brown T."/>
            <person name="Elewa A."/>
            <person name="Iarovenko S."/>
            <person name="Subramanian E."/>
            <person name="Araus A.J."/>
            <person name="Petzold A."/>
            <person name="Susuki M."/>
            <person name="Suzuki K.-i.T."/>
            <person name="Hayashi T."/>
            <person name="Toyoda A."/>
            <person name="Oliveira C."/>
            <person name="Osipova E."/>
            <person name="Leigh N.D."/>
            <person name="Simon A."/>
            <person name="Yun M.H."/>
        </authorList>
    </citation>
    <scope>NUCLEOTIDE SEQUENCE</scope>
    <source>
        <strain evidence="2">20211129_DDA</strain>
        <tissue evidence="2">Liver</tissue>
    </source>
</reference>
<feature type="region of interest" description="Disordered" evidence="1">
    <location>
        <begin position="32"/>
        <end position="85"/>
    </location>
</feature>
<evidence type="ECO:0000313" key="2">
    <source>
        <dbReference type="EMBL" id="KAJ1144877.1"/>
    </source>
</evidence>
<dbReference type="Proteomes" id="UP001066276">
    <property type="component" value="Chromosome 6"/>
</dbReference>
<organism evidence="2 3">
    <name type="scientific">Pleurodeles waltl</name>
    <name type="common">Iberian ribbed newt</name>
    <dbReference type="NCBI Taxonomy" id="8319"/>
    <lineage>
        <taxon>Eukaryota</taxon>
        <taxon>Metazoa</taxon>
        <taxon>Chordata</taxon>
        <taxon>Craniata</taxon>
        <taxon>Vertebrata</taxon>
        <taxon>Euteleostomi</taxon>
        <taxon>Amphibia</taxon>
        <taxon>Batrachia</taxon>
        <taxon>Caudata</taxon>
        <taxon>Salamandroidea</taxon>
        <taxon>Salamandridae</taxon>
        <taxon>Pleurodelinae</taxon>
        <taxon>Pleurodeles</taxon>
    </lineage>
</organism>
<feature type="compositionally biased region" description="Basic residues" evidence="1">
    <location>
        <begin position="46"/>
        <end position="55"/>
    </location>
</feature>